<feature type="region of interest" description="Disordered" evidence="1">
    <location>
        <begin position="43"/>
        <end position="111"/>
    </location>
</feature>
<evidence type="ECO:0000313" key="3">
    <source>
        <dbReference type="Proteomes" id="UP000004995"/>
    </source>
</evidence>
<evidence type="ECO:0000313" key="2">
    <source>
        <dbReference type="EnsemblPlants" id="KQL01882"/>
    </source>
</evidence>
<name>K3YJC8_SETIT</name>
<proteinExistence type="predicted"/>
<sequence length="246" mass="26600">MFLRKPPATRTLTLPLFSLSPSLSLSPPYRPLSLHALLPTAASPLLSSLPPPLPTIRNPRPLPRSSAPTLLRPTTPRSSSARPHASPPRISGPRLRRSPAPPRAVMPSPRPARALCTRLRAGSGDGRQGIGVGRPRIAWAEEVGICMSSSRPAPPTSNAPASDNAIYSWITDGISKKVVAICMSAVLHKTVKLSEDLSCVVIRMHQSRAVCRIGVYNGGIGNCIHVWRRFLKMPIHQQNFVILKAV</sequence>
<feature type="compositionally biased region" description="Pro residues" evidence="1">
    <location>
        <begin position="99"/>
        <end position="110"/>
    </location>
</feature>
<evidence type="ECO:0000256" key="1">
    <source>
        <dbReference type="SAM" id="MobiDB-lite"/>
    </source>
</evidence>
<dbReference type="EnsemblPlants" id="KQL01882">
    <property type="protein sequence ID" value="KQL01882"/>
    <property type="gene ID" value="SETIT_014347mg"/>
</dbReference>
<reference evidence="2" key="2">
    <citation type="submission" date="2018-08" db="UniProtKB">
        <authorList>
            <consortium name="EnsemblPlants"/>
        </authorList>
    </citation>
    <scope>IDENTIFICATION</scope>
    <source>
        <strain evidence="2">Yugu1</strain>
    </source>
</reference>
<accession>K3YJC8</accession>
<dbReference type="Gramene" id="KQL01882">
    <property type="protein sequence ID" value="KQL01882"/>
    <property type="gene ID" value="SETIT_014347mg"/>
</dbReference>
<dbReference type="HOGENOM" id="CLU_1130687_0_0_1"/>
<reference evidence="3" key="1">
    <citation type="journal article" date="2012" name="Nat. Biotechnol.">
        <title>Reference genome sequence of the model plant Setaria.</title>
        <authorList>
            <person name="Bennetzen J.L."/>
            <person name="Schmutz J."/>
            <person name="Wang H."/>
            <person name="Percifield R."/>
            <person name="Hawkins J."/>
            <person name="Pontaroli A.C."/>
            <person name="Estep M."/>
            <person name="Feng L."/>
            <person name="Vaughn J.N."/>
            <person name="Grimwood J."/>
            <person name="Jenkins J."/>
            <person name="Barry K."/>
            <person name="Lindquist E."/>
            <person name="Hellsten U."/>
            <person name="Deshpande S."/>
            <person name="Wang X."/>
            <person name="Wu X."/>
            <person name="Mitros T."/>
            <person name="Triplett J."/>
            <person name="Yang X."/>
            <person name="Ye C.Y."/>
            <person name="Mauro-Herrera M."/>
            <person name="Wang L."/>
            <person name="Li P."/>
            <person name="Sharma M."/>
            <person name="Sharma R."/>
            <person name="Ronald P.C."/>
            <person name="Panaud O."/>
            <person name="Kellogg E.A."/>
            <person name="Brutnell T.P."/>
            <person name="Doust A.N."/>
            <person name="Tuskan G.A."/>
            <person name="Rokhsar D."/>
            <person name="Devos K.M."/>
        </authorList>
    </citation>
    <scope>NUCLEOTIDE SEQUENCE [LARGE SCALE GENOMIC DNA]</scope>
    <source>
        <strain evidence="3">cv. Yugu1</strain>
    </source>
</reference>
<dbReference type="EMBL" id="AGNK02003867">
    <property type="status" value="NOT_ANNOTATED_CDS"/>
    <property type="molecule type" value="Genomic_DNA"/>
</dbReference>
<dbReference type="AlphaFoldDB" id="K3YJC8"/>
<organism evidence="2 3">
    <name type="scientific">Setaria italica</name>
    <name type="common">Foxtail millet</name>
    <name type="synonym">Panicum italicum</name>
    <dbReference type="NCBI Taxonomy" id="4555"/>
    <lineage>
        <taxon>Eukaryota</taxon>
        <taxon>Viridiplantae</taxon>
        <taxon>Streptophyta</taxon>
        <taxon>Embryophyta</taxon>
        <taxon>Tracheophyta</taxon>
        <taxon>Spermatophyta</taxon>
        <taxon>Magnoliopsida</taxon>
        <taxon>Liliopsida</taxon>
        <taxon>Poales</taxon>
        <taxon>Poaceae</taxon>
        <taxon>PACMAD clade</taxon>
        <taxon>Panicoideae</taxon>
        <taxon>Panicodae</taxon>
        <taxon>Paniceae</taxon>
        <taxon>Cenchrinae</taxon>
        <taxon>Setaria</taxon>
    </lineage>
</organism>
<feature type="compositionally biased region" description="Low complexity" evidence="1">
    <location>
        <begin position="76"/>
        <end position="89"/>
    </location>
</feature>
<keyword evidence="3" id="KW-1185">Reference proteome</keyword>
<protein>
    <submittedName>
        <fullName evidence="2">Uncharacterized protein</fullName>
    </submittedName>
</protein>
<dbReference type="Proteomes" id="UP000004995">
    <property type="component" value="Unassembled WGS sequence"/>
</dbReference>
<dbReference type="InParanoid" id="K3YJC8"/>